<dbReference type="EMBL" id="ML977517">
    <property type="protein sequence ID" value="KAF2124959.1"/>
    <property type="molecule type" value="Genomic_DNA"/>
</dbReference>
<accession>A0A6A5ZZG6</accession>
<dbReference type="Proteomes" id="UP000799771">
    <property type="component" value="Unassembled WGS sequence"/>
</dbReference>
<keyword evidence="3" id="KW-1185">Reference proteome</keyword>
<evidence type="ECO:0000313" key="2">
    <source>
        <dbReference type="EMBL" id="KAF2124959.1"/>
    </source>
</evidence>
<sequence length="62" mass="6893">MLRRWVLASFVLTFLLLIASMEIVAKVSTDKHGFGPTDTKLHYLWTYGPTAGTKILLARDAG</sequence>
<name>A0A6A5ZZG6_9PLEO</name>
<proteinExistence type="predicted"/>
<dbReference type="OrthoDB" id="3912677at2759"/>
<evidence type="ECO:0000256" key="1">
    <source>
        <dbReference type="SAM" id="SignalP"/>
    </source>
</evidence>
<dbReference type="AlphaFoldDB" id="A0A6A5ZZG6"/>
<keyword evidence="1" id="KW-0732">Signal</keyword>
<evidence type="ECO:0000313" key="3">
    <source>
        <dbReference type="Proteomes" id="UP000799771"/>
    </source>
</evidence>
<dbReference type="RefSeq" id="XP_033519352.1">
    <property type="nucleotide sequence ID" value="XM_033669005.1"/>
</dbReference>
<organism evidence="2 3">
    <name type="scientific">Dothidotthia symphoricarpi CBS 119687</name>
    <dbReference type="NCBI Taxonomy" id="1392245"/>
    <lineage>
        <taxon>Eukaryota</taxon>
        <taxon>Fungi</taxon>
        <taxon>Dikarya</taxon>
        <taxon>Ascomycota</taxon>
        <taxon>Pezizomycotina</taxon>
        <taxon>Dothideomycetes</taxon>
        <taxon>Pleosporomycetidae</taxon>
        <taxon>Pleosporales</taxon>
        <taxon>Dothidotthiaceae</taxon>
        <taxon>Dothidotthia</taxon>
    </lineage>
</organism>
<feature type="signal peptide" evidence="1">
    <location>
        <begin position="1"/>
        <end position="29"/>
    </location>
</feature>
<reference evidence="2" key="1">
    <citation type="journal article" date="2020" name="Stud. Mycol.">
        <title>101 Dothideomycetes genomes: a test case for predicting lifestyles and emergence of pathogens.</title>
        <authorList>
            <person name="Haridas S."/>
            <person name="Albert R."/>
            <person name="Binder M."/>
            <person name="Bloem J."/>
            <person name="Labutti K."/>
            <person name="Salamov A."/>
            <person name="Andreopoulos B."/>
            <person name="Baker S."/>
            <person name="Barry K."/>
            <person name="Bills G."/>
            <person name="Bluhm B."/>
            <person name="Cannon C."/>
            <person name="Castanera R."/>
            <person name="Culley D."/>
            <person name="Daum C."/>
            <person name="Ezra D."/>
            <person name="Gonzalez J."/>
            <person name="Henrissat B."/>
            <person name="Kuo A."/>
            <person name="Liang C."/>
            <person name="Lipzen A."/>
            <person name="Lutzoni F."/>
            <person name="Magnuson J."/>
            <person name="Mondo S."/>
            <person name="Nolan M."/>
            <person name="Ohm R."/>
            <person name="Pangilinan J."/>
            <person name="Park H.-J."/>
            <person name="Ramirez L."/>
            <person name="Alfaro M."/>
            <person name="Sun H."/>
            <person name="Tritt A."/>
            <person name="Yoshinaga Y."/>
            <person name="Zwiers L.-H."/>
            <person name="Turgeon B."/>
            <person name="Goodwin S."/>
            <person name="Spatafora J."/>
            <person name="Crous P."/>
            <person name="Grigoriev I."/>
        </authorList>
    </citation>
    <scope>NUCLEOTIDE SEQUENCE</scope>
    <source>
        <strain evidence="2">CBS 119687</strain>
    </source>
</reference>
<protein>
    <submittedName>
        <fullName evidence="2">Uncharacterized protein</fullName>
    </submittedName>
</protein>
<dbReference type="GeneID" id="54409437"/>
<gene>
    <name evidence="2" type="ORF">P153DRAFT_370285</name>
</gene>
<feature type="chain" id="PRO_5025513068" evidence="1">
    <location>
        <begin position="30"/>
        <end position="62"/>
    </location>
</feature>